<proteinExistence type="predicted"/>
<name>A0A9N9SFY0_PHACE</name>
<dbReference type="OrthoDB" id="6611710at2759"/>
<gene>
    <name evidence="2" type="ORF">PHAECO_LOCUS5802</name>
</gene>
<dbReference type="EMBL" id="OU896723">
    <property type="protein sequence ID" value="CAG9818091.1"/>
    <property type="molecule type" value="Genomic_DNA"/>
</dbReference>
<dbReference type="AlphaFoldDB" id="A0A9N9SFY0"/>
<organism evidence="2 3">
    <name type="scientific">Phaedon cochleariae</name>
    <name type="common">Mustard beetle</name>
    <dbReference type="NCBI Taxonomy" id="80249"/>
    <lineage>
        <taxon>Eukaryota</taxon>
        <taxon>Metazoa</taxon>
        <taxon>Ecdysozoa</taxon>
        <taxon>Arthropoda</taxon>
        <taxon>Hexapoda</taxon>
        <taxon>Insecta</taxon>
        <taxon>Pterygota</taxon>
        <taxon>Neoptera</taxon>
        <taxon>Endopterygota</taxon>
        <taxon>Coleoptera</taxon>
        <taxon>Polyphaga</taxon>
        <taxon>Cucujiformia</taxon>
        <taxon>Chrysomeloidea</taxon>
        <taxon>Chrysomelidae</taxon>
        <taxon>Chrysomelinae</taxon>
        <taxon>Chrysomelini</taxon>
        <taxon>Phaedon</taxon>
    </lineage>
</organism>
<sequence>MKNQHSIGTFVARDRTHSVASSSKSFKEDFPQRENVNPEADIDEHSLRHASYPRKRCTRCARGEARDGKTLNLAKARLEDIREHGQD</sequence>
<evidence type="ECO:0000313" key="3">
    <source>
        <dbReference type="Proteomes" id="UP001153737"/>
    </source>
</evidence>
<evidence type="ECO:0000256" key="1">
    <source>
        <dbReference type="SAM" id="MobiDB-lite"/>
    </source>
</evidence>
<reference evidence="2" key="2">
    <citation type="submission" date="2022-10" db="EMBL/GenBank/DDBJ databases">
        <authorList>
            <consortium name="ENA_rothamsted_submissions"/>
            <consortium name="culmorum"/>
            <person name="King R."/>
        </authorList>
    </citation>
    <scope>NUCLEOTIDE SEQUENCE</scope>
</reference>
<feature type="region of interest" description="Disordered" evidence="1">
    <location>
        <begin position="1"/>
        <end position="42"/>
    </location>
</feature>
<keyword evidence="3" id="KW-1185">Reference proteome</keyword>
<reference evidence="2" key="1">
    <citation type="submission" date="2022-01" db="EMBL/GenBank/DDBJ databases">
        <authorList>
            <person name="King R."/>
        </authorList>
    </citation>
    <scope>NUCLEOTIDE SEQUENCE</scope>
</reference>
<evidence type="ECO:0000313" key="2">
    <source>
        <dbReference type="EMBL" id="CAG9818091.1"/>
    </source>
</evidence>
<dbReference type="Proteomes" id="UP001153737">
    <property type="component" value="Chromosome 17"/>
</dbReference>
<protein>
    <submittedName>
        <fullName evidence="2">Uncharacterized protein</fullName>
    </submittedName>
</protein>
<accession>A0A9N9SFY0</accession>